<feature type="transmembrane region" description="Helical" evidence="2">
    <location>
        <begin position="492"/>
        <end position="512"/>
    </location>
</feature>
<name>A0A3E0VYT9_9MICO</name>
<keyword evidence="2" id="KW-0472">Membrane</keyword>
<feature type="transmembrane region" description="Helical" evidence="2">
    <location>
        <begin position="470"/>
        <end position="486"/>
    </location>
</feature>
<feature type="transmembrane region" description="Helical" evidence="2">
    <location>
        <begin position="385"/>
        <end position="405"/>
    </location>
</feature>
<dbReference type="InterPro" id="IPR029044">
    <property type="entry name" value="Nucleotide-diphossugar_trans"/>
</dbReference>
<keyword evidence="2" id="KW-1133">Transmembrane helix</keyword>
<evidence type="ECO:0000256" key="2">
    <source>
        <dbReference type="SAM" id="Phobius"/>
    </source>
</evidence>
<sequence length="1038" mass="107041">MQARVTAILVAHNGADRLPRTLDALRGQTRQPDSLVVVDVASSDDSAALLTAMQPNGFLSSSTRLSFGTAISHALGVVSPPQSEDEWLWLLAHDSAPAPDALAALLGAVEVNPSVAAAGPKQMEWDNPSFIAGFGESITRFGASVQLVERELDQAQHDRMSDVLGVGAAGLLVRHSVWNELGGFDPALPTADNALDFSIRVRLAGHRVITVPDARVSTSGDGYSGPGTSAKGGERRHRQAVRRAAQLHRRLVYAPTFAVLFHWLSLVPLAVARTFFQLLRKQPGAVAGEFAAAFRTAFSGRVGEARRRIRSTRKVGWNAINPLRIASAEVRRRNALLRELALSRARGARGAHEELQFFTGGGAAIVVVAAVVSAVLFFPLFRAQALVGGSFLPLSGTPGGLWANIGYGWRDLGLGFVGSSDPLTYLLSIFGSITFWSPSIALVVLYLLALPLAALAAWFCAAKLTTRQGLRVFAAILWTIAPPFLASLDSGALGAILAHLLLPWLILAALSAARSWSASAIASLLFAATVAAAPSLWPALLVLWLGAVLFSRRAVARYIGIPVPALVLVLPLAVEQFMRGTPLAFFADPGTPAAHGSVSLLDLLIGLPESGIGGWSDIGSTVGIDSPTVELVAAILLLPLALIALVALFLPRPGRAVVGVAVAIVGFATAFASTLVTVASNGQDSVSVWPAPGQSLYWLGIVGAAVAGLSTFTRLASIPSVIAALAIAVLAVPLATSMLFGTSSVRASTGDALPAFVTAEAAGNPRVGTLVLTPLASGALAAAVVHGSGSTLDAQSTLDSTRTGLSASEAQLADLVGNLASRSGTDASVELARLGVEFVVLSPATGTLSADGAAASPTAEAAAVVVRAASSFDANASLTPIGQTFAGELWQITGTPGFSALPAPEPTNTGTSTGLLILIVQAIVFGLVLLLALPAGRLEAHGPRAVTAVDDVPEPVFIDEEELDRVETERVEAERVETERARHDDELVLASGQAAQDESAAASSAASSASATPSPSAGSPSPTPPPSPSTSSEVNRGE</sequence>
<feature type="transmembrane region" description="Helical" evidence="2">
    <location>
        <begin position="914"/>
        <end position="935"/>
    </location>
</feature>
<accession>A0A3E0VYT9</accession>
<feature type="transmembrane region" description="Helical" evidence="2">
    <location>
        <begin position="657"/>
        <end position="676"/>
    </location>
</feature>
<feature type="region of interest" description="Disordered" evidence="1">
    <location>
        <begin position="965"/>
        <end position="1038"/>
    </location>
</feature>
<evidence type="ECO:0000256" key="1">
    <source>
        <dbReference type="SAM" id="MobiDB-lite"/>
    </source>
</evidence>
<proteinExistence type="predicted"/>
<evidence type="ECO:0008006" key="5">
    <source>
        <dbReference type="Google" id="ProtNLM"/>
    </source>
</evidence>
<feature type="transmembrane region" description="Helical" evidence="2">
    <location>
        <begin position="696"/>
        <end position="715"/>
    </location>
</feature>
<feature type="transmembrane region" description="Helical" evidence="2">
    <location>
        <begin position="251"/>
        <end position="271"/>
    </location>
</feature>
<feature type="transmembrane region" description="Helical" evidence="2">
    <location>
        <begin position="722"/>
        <end position="740"/>
    </location>
</feature>
<dbReference type="InterPro" id="IPR050834">
    <property type="entry name" value="Glycosyltransf_2"/>
</dbReference>
<dbReference type="Gene3D" id="3.90.550.10">
    <property type="entry name" value="Spore Coat Polysaccharide Biosynthesis Protein SpsA, Chain A"/>
    <property type="match status" value="1"/>
</dbReference>
<dbReference type="SUPFAM" id="SSF53448">
    <property type="entry name" value="Nucleotide-diphospho-sugar transferases"/>
    <property type="match status" value="1"/>
</dbReference>
<gene>
    <name evidence="3" type="ORF">B7R21_04380</name>
</gene>
<protein>
    <recommendedName>
        <fullName evidence="5">Glycosyltransferase 2-like domain-containing protein</fullName>
    </recommendedName>
</protein>
<dbReference type="Pfam" id="PF13641">
    <property type="entry name" value="Glyco_tranf_2_3"/>
    <property type="match status" value="1"/>
</dbReference>
<organism evidence="3 4">
    <name type="scientific">Subtercola boreus</name>
    <dbReference type="NCBI Taxonomy" id="120213"/>
    <lineage>
        <taxon>Bacteria</taxon>
        <taxon>Bacillati</taxon>
        <taxon>Actinomycetota</taxon>
        <taxon>Actinomycetes</taxon>
        <taxon>Micrococcales</taxon>
        <taxon>Microbacteriaceae</taxon>
        <taxon>Subtercola</taxon>
    </lineage>
</organism>
<reference evidence="3 4" key="1">
    <citation type="submission" date="2017-04" db="EMBL/GenBank/DDBJ databases">
        <title>Comparative genome analysis of Subtercola boreus.</title>
        <authorList>
            <person name="Cho Y.-J."/>
            <person name="Cho A."/>
            <person name="Kim O.-S."/>
            <person name="Lee J.-I."/>
        </authorList>
    </citation>
    <scope>NUCLEOTIDE SEQUENCE [LARGE SCALE GENOMIC DNA]</scope>
    <source>
        <strain evidence="3 4">P27444</strain>
    </source>
</reference>
<evidence type="ECO:0000313" key="4">
    <source>
        <dbReference type="Proteomes" id="UP000256709"/>
    </source>
</evidence>
<feature type="compositionally biased region" description="Low complexity" evidence="1">
    <location>
        <begin position="999"/>
        <end position="1020"/>
    </location>
</feature>
<dbReference type="OrthoDB" id="3734530at2"/>
<dbReference type="RefSeq" id="WP_116282028.1">
    <property type="nucleotide sequence ID" value="NZ_NBXA01000007.1"/>
</dbReference>
<dbReference type="PANTHER" id="PTHR43685">
    <property type="entry name" value="GLYCOSYLTRANSFERASE"/>
    <property type="match status" value="1"/>
</dbReference>
<feature type="transmembrane region" description="Helical" evidence="2">
    <location>
        <begin position="425"/>
        <end position="458"/>
    </location>
</feature>
<dbReference type="EMBL" id="NBXA01000007">
    <property type="protein sequence ID" value="RFA15264.1"/>
    <property type="molecule type" value="Genomic_DNA"/>
</dbReference>
<comment type="caution">
    <text evidence="3">The sequence shown here is derived from an EMBL/GenBank/DDBJ whole genome shotgun (WGS) entry which is preliminary data.</text>
</comment>
<feature type="transmembrane region" description="Helical" evidence="2">
    <location>
        <begin position="631"/>
        <end position="650"/>
    </location>
</feature>
<feature type="transmembrane region" description="Helical" evidence="2">
    <location>
        <begin position="524"/>
        <end position="549"/>
    </location>
</feature>
<dbReference type="Proteomes" id="UP000256709">
    <property type="component" value="Unassembled WGS sequence"/>
</dbReference>
<dbReference type="AlphaFoldDB" id="A0A3E0VYT9"/>
<feature type="transmembrane region" description="Helical" evidence="2">
    <location>
        <begin position="357"/>
        <end position="378"/>
    </location>
</feature>
<dbReference type="PANTHER" id="PTHR43685:SF3">
    <property type="entry name" value="SLR2126 PROTEIN"/>
    <property type="match status" value="1"/>
</dbReference>
<feature type="compositionally biased region" description="Basic and acidic residues" evidence="1">
    <location>
        <begin position="965"/>
        <end position="986"/>
    </location>
</feature>
<keyword evidence="2" id="KW-0812">Transmembrane</keyword>
<evidence type="ECO:0000313" key="3">
    <source>
        <dbReference type="EMBL" id="RFA15264.1"/>
    </source>
</evidence>